<evidence type="ECO:0000256" key="4">
    <source>
        <dbReference type="ARBA" id="ARBA00022989"/>
    </source>
</evidence>
<feature type="transmembrane region" description="Helical" evidence="9">
    <location>
        <begin position="263"/>
        <end position="282"/>
    </location>
</feature>
<evidence type="ECO:0008006" key="15">
    <source>
        <dbReference type="Google" id="ProtNLM"/>
    </source>
</evidence>
<dbReference type="InterPro" id="IPR023408">
    <property type="entry name" value="MscS_beta-dom_sf"/>
</dbReference>
<keyword evidence="5" id="KW-0813">Transport</keyword>
<feature type="compositionally biased region" description="Basic and acidic residues" evidence="8">
    <location>
        <begin position="514"/>
        <end position="529"/>
    </location>
</feature>
<dbReference type="PANTHER" id="PTHR43634:SF2">
    <property type="entry name" value="LOW CONDUCTANCE MECHANOSENSITIVE CHANNEL YNAI"/>
    <property type="match status" value="1"/>
</dbReference>
<organism evidence="13 14">
    <name type="scientific">Vitis vinifera</name>
    <name type="common">Grape</name>
    <dbReference type="NCBI Taxonomy" id="29760"/>
    <lineage>
        <taxon>Eukaryota</taxon>
        <taxon>Viridiplantae</taxon>
        <taxon>Streptophyta</taxon>
        <taxon>Embryophyta</taxon>
        <taxon>Tracheophyta</taxon>
        <taxon>Spermatophyta</taxon>
        <taxon>Magnoliopsida</taxon>
        <taxon>eudicotyledons</taxon>
        <taxon>Gunneridae</taxon>
        <taxon>Pentapetalae</taxon>
        <taxon>rosids</taxon>
        <taxon>Vitales</taxon>
        <taxon>Vitaceae</taxon>
        <taxon>Viteae</taxon>
        <taxon>Vitis</taxon>
    </lineage>
</organism>
<comment type="subcellular location">
    <subcellularLocation>
        <location evidence="1">Membrane</location>
        <topology evidence="1">Multi-pass membrane protein</topology>
    </subcellularLocation>
</comment>
<evidence type="ECO:0000256" key="7">
    <source>
        <dbReference type="ARBA" id="ARBA00023303"/>
    </source>
</evidence>
<keyword evidence="7" id="KW-0407">Ion channel</keyword>
<evidence type="ECO:0000259" key="10">
    <source>
        <dbReference type="Pfam" id="PF00924"/>
    </source>
</evidence>
<dbReference type="Gene3D" id="2.30.30.60">
    <property type="match status" value="1"/>
</dbReference>
<gene>
    <name evidence="13" type="ORF">VitviT2T_027320</name>
</gene>
<keyword evidence="6 9" id="KW-0472">Membrane</keyword>
<dbReference type="EMBL" id="CP126665">
    <property type="protein sequence ID" value="WKA09697.1"/>
    <property type="molecule type" value="Genomic_DNA"/>
</dbReference>
<proteinExistence type="inferred from homology"/>
<reference evidence="13 14" key="1">
    <citation type="journal article" date="2023" name="Hortic Res">
        <title>The complete reference genome for grapevine (Vitis vinifera L.) genetics and breeding.</title>
        <authorList>
            <person name="Shi X."/>
            <person name="Cao S."/>
            <person name="Wang X."/>
            <person name="Huang S."/>
            <person name="Wang Y."/>
            <person name="Liu Z."/>
            <person name="Liu W."/>
            <person name="Leng X."/>
            <person name="Peng Y."/>
            <person name="Wang N."/>
            <person name="Wang Y."/>
            <person name="Ma Z."/>
            <person name="Xu X."/>
            <person name="Zhang F."/>
            <person name="Xue H."/>
            <person name="Zhong H."/>
            <person name="Wang Y."/>
            <person name="Zhang K."/>
            <person name="Velt A."/>
            <person name="Avia K."/>
            <person name="Holtgrawe D."/>
            <person name="Grimplet J."/>
            <person name="Matus J.T."/>
            <person name="Ware D."/>
            <person name="Wu X."/>
            <person name="Wang H."/>
            <person name="Liu C."/>
            <person name="Fang Y."/>
            <person name="Rustenholz C."/>
            <person name="Cheng Z."/>
            <person name="Xiao H."/>
            <person name="Zhou Y."/>
        </authorList>
    </citation>
    <scope>NUCLEOTIDE SEQUENCE [LARGE SCALE GENOMIC DNA]</scope>
    <source>
        <strain evidence="14">cv. Pinot noir / PN40024</strain>
        <tissue evidence="13">Leaf</tissue>
    </source>
</reference>
<evidence type="ECO:0000256" key="9">
    <source>
        <dbReference type="SAM" id="Phobius"/>
    </source>
</evidence>
<dbReference type="Gene3D" id="1.10.287.1260">
    <property type="match status" value="1"/>
</dbReference>
<feature type="domain" description="Mechanosensitive ion channel protein 2/3 C-terminal" evidence="11">
    <location>
        <begin position="356"/>
        <end position="442"/>
    </location>
</feature>
<dbReference type="Pfam" id="PF25237">
    <property type="entry name" value="MSL2_3"/>
    <property type="match status" value="1"/>
</dbReference>
<accession>A0ABY9DQK2</accession>
<feature type="transmembrane region" description="Helical" evidence="9">
    <location>
        <begin position="239"/>
        <end position="256"/>
    </location>
</feature>
<keyword evidence="5" id="KW-0406">Ion transport</keyword>
<evidence type="ECO:0000313" key="13">
    <source>
        <dbReference type="EMBL" id="WKA09697.1"/>
    </source>
</evidence>
<dbReference type="PANTHER" id="PTHR43634">
    <property type="entry name" value="OW CONDUCTANCE MECHANOSENSITIVE CHANNEL"/>
    <property type="match status" value="1"/>
</dbReference>
<keyword evidence="3 9" id="KW-0812">Transmembrane</keyword>
<evidence type="ECO:0000256" key="2">
    <source>
        <dbReference type="ARBA" id="ARBA00008017"/>
    </source>
</evidence>
<dbReference type="Pfam" id="PF24956">
    <property type="entry name" value="Msl2-3_C"/>
    <property type="match status" value="1"/>
</dbReference>
<feature type="transmembrane region" description="Helical" evidence="9">
    <location>
        <begin position="149"/>
        <end position="170"/>
    </location>
</feature>
<dbReference type="SUPFAM" id="SSF50182">
    <property type="entry name" value="Sm-like ribonucleoproteins"/>
    <property type="match status" value="1"/>
</dbReference>
<dbReference type="InterPro" id="IPR057483">
    <property type="entry name" value="MSL2/3_TM_dom"/>
</dbReference>
<feature type="domain" description="Mechanosensitive ion channel MscS" evidence="10">
    <location>
        <begin position="281"/>
        <end position="351"/>
    </location>
</feature>
<evidence type="ECO:0000313" key="14">
    <source>
        <dbReference type="Proteomes" id="UP001227230"/>
    </source>
</evidence>
<feature type="transmembrane region" description="Helical" evidence="9">
    <location>
        <begin position="191"/>
        <end position="212"/>
    </location>
</feature>
<name>A0ABY9DQK2_VITVI</name>
<sequence length="591" mass="65386">MALAGSMHLSHELGIQNWHGYSNQPKIMMAKGRLHLLRITPSSHALRQDAWSLHLSNSMGGSITPVSSRCNVFLCRSFLGGGNEISVLKSAALVLTRSCNALQGSPLLLQLVPAVSIVAFATWGLGPLMRLGRNLFLNKTDNSSWKKSSTYYVMTYYLRPLLLWIGAMLICRALDPIILPSKESQAVKQRLLIFIRSLSTVLASACCLSSLIQEVQKFFMESNDSSDARNIGFQSAGKAVYTAIWVAAVSLFMELLGFPTQKWLTAGGLGTVLLTLAGREIFTNFLSSVMIHATRPFAVNERIQTKIKDSEVSGTVERVGWWSPTIIRGDDREAVHVPNNKFTVNVVRNLSQRTHWRIKTQLAISHLDVDKINNVVADMRKVLSKNPQIEQQRLHRRVFLDYIDPENQALLILVSCFVKTSRIEEYLCVKEAILLDLLRVVSHHQARLATPIRTVQKEYGVADMEMENIPFADPIFTRSQAAANRPLLQIEPSYKMNGDDKMKASTGSARRNKEKVAKIEARPKSDLKPGSKAGASSILEKDAKIKANTKSDSKPGSKAGASSNSDSTIADNIAATSITNSKLQGFRNINI</sequence>
<dbReference type="InterPro" id="IPR006685">
    <property type="entry name" value="MscS_channel_2nd"/>
</dbReference>
<comment type="similarity">
    <text evidence="2">Belongs to the MscS (TC 1.A.23) family.</text>
</comment>
<dbReference type="InterPro" id="IPR010920">
    <property type="entry name" value="LSM_dom_sf"/>
</dbReference>
<evidence type="ECO:0000256" key="3">
    <source>
        <dbReference type="ARBA" id="ARBA00022692"/>
    </source>
</evidence>
<feature type="region of interest" description="Disordered" evidence="8">
    <location>
        <begin position="489"/>
        <end position="568"/>
    </location>
</feature>
<keyword evidence="14" id="KW-1185">Reference proteome</keyword>
<evidence type="ECO:0000256" key="6">
    <source>
        <dbReference type="ARBA" id="ARBA00023136"/>
    </source>
</evidence>
<feature type="domain" description="Mechanosensitive channel protein 2/3 transmembrane" evidence="12">
    <location>
        <begin position="150"/>
        <end position="279"/>
    </location>
</feature>
<evidence type="ECO:0000256" key="8">
    <source>
        <dbReference type="SAM" id="MobiDB-lite"/>
    </source>
</evidence>
<evidence type="ECO:0000256" key="1">
    <source>
        <dbReference type="ARBA" id="ARBA00004141"/>
    </source>
</evidence>
<evidence type="ECO:0000256" key="5">
    <source>
        <dbReference type="ARBA" id="ARBA00023065"/>
    </source>
</evidence>
<protein>
    <recommendedName>
        <fullName evidence="15">Mechanosensitive ion channel protein 2, chloroplastic</fullName>
    </recommendedName>
</protein>
<feature type="compositionally biased region" description="Basic and acidic residues" evidence="8">
    <location>
        <begin position="539"/>
        <end position="555"/>
    </location>
</feature>
<dbReference type="Pfam" id="PF00924">
    <property type="entry name" value="MS_channel_2nd"/>
    <property type="match status" value="1"/>
</dbReference>
<feature type="transmembrane region" description="Helical" evidence="9">
    <location>
        <begin position="107"/>
        <end position="129"/>
    </location>
</feature>
<keyword evidence="4 9" id="KW-1133">Transmembrane helix</keyword>
<evidence type="ECO:0000259" key="12">
    <source>
        <dbReference type="Pfam" id="PF25237"/>
    </source>
</evidence>
<dbReference type="InterPro" id="IPR056876">
    <property type="entry name" value="Msl2-3_C"/>
</dbReference>
<dbReference type="InterPro" id="IPR045042">
    <property type="entry name" value="YnaI-like"/>
</dbReference>
<evidence type="ECO:0000259" key="11">
    <source>
        <dbReference type="Pfam" id="PF24956"/>
    </source>
</evidence>
<dbReference type="Proteomes" id="UP001227230">
    <property type="component" value="Chromosome 18"/>
</dbReference>